<accession>A0A382WQU3</accession>
<dbReference type="CDD" id="cd01844">
    <property type="entry name" value="SGNH_hydrolase_like_6"/>
    <property type="match status" value="1"/>
</dbReference>
<dbReference type="EMBL" id="UINC01161739">
    <property type="protein sequence ID" value="SVD61103.1"/>
    <property type="molecule type" value="Genomic_DNA"/>
</dbReference>
<dbReference type="Pfam" id="PF14606">
    <property type="entry name" value="Lipase_GDSL_3"/>
    <property type="match status" value="1"/>
</dbReference>
<dbReference type="Gene3D" id="2.60.120.260">
    <property type="entry name" value="Galactose-binding domain-like"/>
    <property type="match status" value="1"/>
</dbReference>
<evidence type="ECO:0000313" key="2">
    <source>
        <dbReference type="EMBL" id="SVD61103.1"/>
    </source>
</evidence>
<proteinExistence type="predicted"/>
<dbReference type="PANTHER" id="PTHR30383:SF29">
    <property type="entry name" value="SGNH HYDROLASE-TYPE ESTERASE DOMAIN-CONTAINING PROTEIN"/>
    <property type="match status" value="1"/>
</dbReference>
<dbReference type="SUPFAM" id="SSF52266">
    <property type="entry name" value="SGNH hydrolase"/>
    <property type="match status" value="1"/>
</dbReference>
<name>A0A382WQU3_9ZZZZ</name>
<evidence type="ECO:0000259" key="1">
    <source>
        <dbReference type="Pfam" id="PF14606"/>
    </source>
</evidence>
<organism evidence="2">
    <name type="scientific">marine metagenome</name>
    <dbReference type="NCBI Taxonomy" id="408172"/>
    <lineage>
        <taxon>unclassified sequences</taxon>
        <taxon>metagenomes</taxon>
        <taxon>ecological metagenomes</taxon>
    </lineage>
</organism>
<gene>
    <name evidence="2" type="ORF">METZ01_LOCUS413957</name>
</gene>
<reference evidence="2" key="1">
    <citation type="submission" date="2018-05" db="EMBL/GenBank/DDBJ databases">
        <authorList>
            <person name="Lanie J.A."/>
            <person name="Ng W.-L."/>
            <person name="Kazmierczak K.M."/>
            <person name="Andrzejewski T.M."/>
            <person name="Davidsen T.M."/>
            <person name="Wayne K.J."/>
            <person name="Tettelin H."/>
            <person name="Glass J.I."/>
            <person name="Rusch D."/>
            <person name="Podicherti R."/>
            <person name="Tsui H.-C.T."/>
            <person name="Winkler M.E."/>
        </authorList>
    </citation>
    <scope>NUCLEOTIDE SEQUENCE</scope>
</reference>
<dbReference type="InterPro" id="IPR013830">
    <property type="entry name" value="SGNH_hydro"/>
</dbReference>
<sequence>MPEGTREYMLYLPLYNGVSSVSLGGPESASFEATPPRRAQPVVFYGTSITQGGCASRPGTCYPAVLGRMLDRATNNLGFSGNGKMEKEIAELLAELDPALYVIDCLPNMTADEVAERAPELIRILRAARPQTPILLVEDRTYSDAFLHQDHAERNRSSRAALRQAFAELQDINDLHYMEGEQLLGADGDDTVDGSHPTDLGFRRQAEAFFPVLKKLLTP</sequence>
<dbReference type="InterPro" id="IPR036514">
    <property type="entry name" value="SGNH_hydro_sf"/>
</dbReference>
<dbReference type="InterPro" id="IPR051532">
    <property type="entry name" value="Ester_Hydrolysis_Enzymes"/>
</dbReference>
<dbReference type="PANTHER" id="PTHR30383">
    <property type="entry name" value="THIOESTERASE 1/PROTEASE 1/LYSOPHOSPHOLIPASE L1"/>
    <property type="match status" value="1"/>
</dbReference>
<feature type="domain" description="SGNH hydrolase-type esterase" evidence="1">
    <location>
        <begin position="40"/>
        <end position="214"/>
    </location>
</feature>
<protein>
    <recommendedName>
        <fullName evidence="1">SGNH hydrolase-type esterase domain-containing protein</fullName>
    </recommendedName>
</protein>
<dbReference type="AlphaFoldDB" id="A0A382WQU3"/>
<dbReference type="Gene3D" id="3.40.50.1110">
    <property type="entry name" value="SGNH hydrolase"/>
    <property type="match status" value="1"/>
</dbReference>